<gene>
    <name evidence="2" type="ORF">CAL26_05390</name>
</gene>
<keyword evidence="1" id="KW-0732">Signal</keyword>
<dbReference type="EMBL" id="NEVJ01000001">
    <property type="protein sequence ID" value="OZI26754.1"/>
    <property type="molecule type" value="Genomic_DNA"/>
</dbReference>
<protein>
    <recommendedName>
        <fullName evidence="4">Peptide chain release factor RF-3</fullName>
    </recommendedName>
</protein>
<evidence type="ECO:0000313" key="3">
    <source>
        <dbReference type="Proteomes" id="UP000216857"/>
    </source>
</evidence>
<reference evidence="2" key="1">
    <citation type="submission" date="2017-05" db="EMBL/GenBank/DDBJ databases">
        <title>Complete and WGS of Bordetella genogroups.</title>
        <authorList>
            <person name="Spilker T."/>
            <person name="Lipuma J."/>
        </authorList>
    </citation>
    <scope>NUCLEOTIDE SEQUENCE</scope>
    <source>
        <strain evidence="2">AU21707</strain>
    </source>
</reference>
<feature type="chain" id="PRO_5012085484" description="Peptide chain release factor RF-3" evidence="1">
    <location>
        <begin position="32"/>
        <end position="352"/>
    </location>
</feature>
<organism evidence="2 3">
    <name type="scientific">Bordetella genomosp. 9</name>
    <dbReference type="NCBI Taxonomy" id="1416803"/>
    <lineage>
        <taxon>Bacteria</taxon>
        <taxon>Pseudomonadati</taxon>
        <taxon>Pseudomonadota</taxon>
        <taxon>Betaproteobacteria</taxon>
        <taxon>Burkholderiales</taxon>
        <taxon>Alcaligenaceae</taxon>
        <taxon>Bordetella</taxon>
    </lineage>
</organism>
<dbReference type="AlphaFoldDB" id="A0A261RNX1"/>
<dbReference type="OrthoDB" id="9806250at2"/>
<name>A0A261RNX1_9BORD</name>
<dbReference type="SUPFAM" id="SSF56935">
    <property type="entry name" value="Porins"/>
    <property type="match status" value="1"/>
</dbReference>
<dbReference type="RefSeq" id="WP_094845847.1">
    <property type="nucleotide sequence ID" value="NZ_NEVJ01000001.1"/>
</dbReference>
<evidence type="ECO:0000313" key="2">
    <source>
        <dbReference type="EMBL" id="OZI26754.1"/>
    </source>
</evidence>
<comment type="caution">
    <text evidence="2">The sequence shown here is derived from an EMBL/GenBank/DDBJ whole genome shotgun (WGS) entry which is preliminary data.</text>
</comment>
<dbReference type="Proteomes" id="UP000216857">
    <property type="component" value="Unassembled WGS sequence"/>
</dbReference>
<accession>A0A261RNX1</accession>
<evidence type="ECO:0008006" key="4">
    <source>
        <dbReference type="Google" id="ProtNLM"/>
    </source>
</evidence>
<feature type="signal peptide" evidence="1">
    <location>
        <begin position="1"/>
        <end position="31"/>
    </location>
</feature>
<proteinExistence type="predicted"/>
<dbReference type="InterPro" id="IPR007433">
    <property type="entry name" value="DUF481"/>
</dbReference>
<dbReference type="Pfam" id="PF04338">
    <property type="entry name" value="DUF481"/>
    <property type="match status" value="1"/>
</dbReference>
<sequence length="352" mass="38779">MPNPAYAAPCRRIVRFLLLSSLALFAACAQAGTVWMDNGDRISGNILSLDNGILLVNTPYGGDVRLQFKHVKTLQSDKALVIRDKSVEHDYYAKLVSADQGKVLVEGLQRSPDGENEVKTDVALSSLQSITAPKPLLGETSVKGKLDLSIAQKTASVNSQNYAAAFSLDARRGLWRNVLSAAYNRSKDGDDVGTDNYGGDYALDRFLTEKAFWQGRIRYKRDFVEEVSRQTAYGTGPGYQFWDDELGAFSLSALVGRVEYGYSDGGNEGFFAGGLRWNYSRYLSGKQFQVYTNGEFYRALGDAGFGLNGEVGLRYNINSTLSLYVKYARDLVTGTRESMNESIYGTGVGWSF</sequence>
<evidence type="ECO:0000256" key="1">
    <source>
        <dbReference type="SAM" id="SignalP"/>
    </source>
</evidence>
<keyword evidence="3" id="KW-1185">Reference proteome</keyword>